<dbReference type="EMBL" id="QUAH01000016">
    <property type="protein sequence ID" value="RFT14920.1"/>
    <property type="molecule type" value="Genomic_DNA"/>
</dbReference>
<protein>
    <submittedName>
        <fullName evidence="1">Uncharacterized protein</fullName>
    </submittedName>
</protein>
<dbReference type="PROSITE" id="PS51257">
    <property type="entry name" value="PROKAR_LIPOPROTEIN"/>
    <property type="match status" value="1"/>
</dbReference>
<evidence type="ECO:0000313" key="2">
    <source>
        <dbReference type="Proteomes" id="UP000257323"/>
    </source>
</evidence>
<comment type="caution">
    <text evidence="1">The sequence shown here is derived from an EMBL/GenBank/DDBJ whole genome shotgun (WGS) entry which is preliminary data.</text>
</comment>
<dbReference type="AlphaFoldDB" id="A0A3E2BJL3"/>
<evidence type="ECO:0000313" key="1">
    <source>
        <dbReference type="EMBL" id="RFT14920.1"/>
    </source>
</evidence>
<gene>
    <name evidence="1" type="ORF">OP8BY_1430</name>
</gene>
<organism evidence="1 2">
    <name type="scientific">Candidatus Saccharicenans subterraneus</name>
    <dbReference type="NCBI Taxonomy" id="2508984"/>
    <lineage>
        <taxon>Bacteria</taxon>
        <taxon>Candidatus Aminicenantota</taxon>
        <taxon>Candidatus Aminicenantia</taxon>
        <taxon>Candidatus Aminicenantales</taxon>
        <taxon>Candidatus Saccharicenantaceae</taxon>
        <taxon>Candidatus Saccharicenans</taxon>
    </lineage>
</organism>
<dbReference type="Proteomes" id="UP000257323">
    <property type="component" value="Unassembled WGS sequence"/>
</dbReference>
<sequence length="38" mass="4286">MFRVYPSVTGFSIYACPDNKSPVSSPFRAETNTWFNPA</sequence>
<name>A0A3E2BJL3_9BACT</name>
<accession>A0A3E2BJL3</accession>
<reference evidence="1 2" key="1">
    <citation type="submission" date="2018-08" db="EMBL/GenBank/DDBJ databases">
        <title>Genome analysis of the thermophilic bacterium of the candidate phylum Aminicenantes from deep subsurface aquifer revealed its physiology and ecological role.</title>
        <authorList>
            <person name="Kadnikov V.V."/>
            <person name="Mardanov A.V."/>
            <person name="Beletsky A.V."/>
            <person name="Karnachuk O.V."/>
            <person name="Ravin N.V."/>
        </authorList>
    </citation>
    <scope>NUCLEOTIDE SEQUENCE [LARGE SCALE GENOMIC DNA]</scope>
    <source>
        <strain evidence="1">BY38</strain>
    </source>
</reference>
<proteinExistence type="predicted"/>